<dbReference type="RefSeq" id="XP_064705722.1">
    <property type="nucleotide sequence ID" value="XM_064846742.1"/>
</dbReference>
<reference evidence="2 3" key="1">
    <citation type="submission" date="2023-08" db="EMBL/GenBank/DDBJ databases">
        <title>Black Yeasts Isolated from many extreme environments.</title>
        <authorList>
            <person name="Coleine C."/>
            <person name="Stajich J.E."/>
            <person name="Selbmann L."/>
        </authorList>
    </citation>
    <scope>NUCLEOTIDE SEQUENCE [LARGE SCALE GENOMIC DNA]</scope>
    <source>
        <strain evidence="2 3">CCFEE 5792</strain>
    </source>
</reference>
<gene>
    <name evidence="2" type="ORF">LTR84_003147</name>
</gene>
<comment type="caution">
    <text evidence="2">The sequence shown here is derived from an EMBL/GenBank/DDBJ whole genome shotgun (WGS) entry which is preliminary data.</text>
</comment>
<dbReference type="GeneID" id="89971341"/>
<evidence type="ECO:0000259" key="1">
    <source>
        <dbReference type="PROSITE" id="PS51725"/>
    </source>
</evidence>
<protein>
    <recommendedName>
        <fullName evidence="1">ABM domain-containing protein</fullName>
    </recommendedName>
</protein>
<dbReference type="AlphaFoldDB" id="A0AAV9NCK6"/>
<dbReference type="EMBL" id="JAVRRD010000015">
    <property type="protein sequence ID" value="KAK5051495.1"/>
    <property type="molecule type" value="Genomic_DNA"/>
</dbReference>
<evidence type="ECO:0000313" key="2">
    <source>
        <dbReference type="EMBL" id="KAK5051495.1"/>
    </source>
</evidence>
<proteinExistence type="predicted"/>
<name>A0AAV9NCK6_9EURO</name>
<dbReference type="InterPro" id="IPR011008">
    <property type="entry name" value="Dimeric_a/b-barrel"/>
</dbReference>
<dbReference type="InterPro" id="IPR007138">
    <property type="entry name" value="ABM_dom"/>
</dbReference>
<dbReference type="PROSITE" id="PS51725">
    <property type="entry name" value="ABM"/>
    <property type="match status" value="1"/>
</dbReference>
<sequence>MSLSTPHTNQTTLIVTIRVSPNDVPAFLDALRPVWELCAKEPELLYFDVFHSPSEPGKFRFVEVWAKDEKWFNEHQLTKSYYEPYTKVTEPMWIKPREMEFFDRVRGWSYVTEKYLGDSQRS</sequence>
<dbReference type="SUPFAM" id="SSF54909">
    <property type="entry name" value="Dimeric alpha+beta barrel"/>
    <property type="match status" value="1"/>
</dbReference>
<dbReference type="Pfam" id="PF03992">
    <property type="entry name" value="ABM"/>
    <property type="match status" value="1"/>
</dbReference>
<accession>A0AAV9NCK6</accession>
<keyword evidence="3" id="KW-1185">Reference proteome</keyword>
<dbReference type="Gene3D" id="3.30.70.100">
    <property type="match status" value="1"/>
</dbReference>
<feature type="domain" description="ABM" evidence="1">
    <location>
        <begin position="11"/>
        <end position="101"/>
    </location>
</feature>
<evidence type="ECO:0000313" key="3">
    <source>
        <dbReference type="Proteomes" id="UP001358417"/>
    </source>
</evidence>
<dbReference type="Proteomes" id="UP001358417">
    <property type="component" value="Unassembled WGS sequence"/>
</dbReference>
<organism evidence="2 3">
    <name type="scientific">Exophiala bonariae</name>
    <dbReference type="NCBI Taxonomy" id="1690606"/>
    <lineage>
        <taxon>Eukaryota</taxon>
        <taxon>Fungi</taxon>
        <taxon>Dikarya</taxon>
        <taxon>Ascomycota</taxon>
        <taxon>Pezizomycotina</taxon>
        <taxon>Eurotiomycetes</taxon>
        <taxon>Chaetothyriomycetidae</taxon>
        <taxon>Chaetothyriales</taxon>
        <taxon>Herpotrichiellaceae</taxon>
        <taxon>Exophiala</taxon>
    </lineage>
</organism>